<reference evidence="2 3" key="1">
    <citation type="journal article" date="2023" name="Life. Sci Alliance">
        <title>Evolutionary insights into 3D genome organization and epigenetic landscape of Vigna mungo.</title>
        <authorList>
            <person name="Junaid A."/>
            <person name="Singh B."/>
            <person name="Bhatia S."/>
        </authorList>
    </citation>
    <scope>NUCLEOTIDE SEQUENCE [LARGE SCALE GENOMIC DNA]</scope>
    <source>
        <strain evidence="2">Urdbean</strain>
    </source>
</reference>
<proteinExistence type="predicted"/>
<organism evidence="2 3">
    <name type="scientific">Vigna mungo</name>
    <name type="common">Black gram</name>
    <name type="synonym">Phaseolus mungo</name>
    <dbReference type="NCBI Taxonomy" id="3915"/>
    <lineage>
        <taxon>Eukaryota</taxon>
        <taxon>Viridiplantae</taxon>
        <taxon>Streptophyta</taxon>
        <taxon>Embryophyta</taxon>
        <taxon>Tracheophyta</taxon>
        <taxon>Spermatophyta</taxon>
        <taxon>Magnoliopsida</taxon>
        <taxon>eudicotyledons</taxon>
        <taxon>Gunneridae</taxon>
        <taxon>Pentapetalae</taxon>
        <taxon>rosids</taxon>
        <taxon>fabids</taxon>
        <taxon>Fabales</taxon>
        <taxon>Fabaceae</taxon>
        <taxon>Papilionoideae</taxon>
        <taxon>50 kb inversion clade</taxon>
        <taxon>NPAAA clade</taxon>
        <taxon>indigoferoid/millettioid clade</taxon>
        <taxon>Phaseoleae</taxon>
        <taxon>Vigna</taxon>
    </lineage>
</organism>
<dbReference type="EMBL" id="CP144697">
    <property type="protein sequence ID" value="WVZ13666.1"/>
    <property type="molecule type" value="Genomic_DNA"/>
</dbReference>
<name>A0AAQ3S2Q9_VIGMU</name>
<keyword evidence="3" id="KW-1185">Reference proteome</keyword>
<gene>
    <name evidence="2" type="ORF">V8G54_011232</name>
</gene>
<feature type="region of interest" description="Disordered" evidence="1">
    <location>
        <begin position="1"/>
        <end position="54"/>
    </location>
</feature>
<protein>
    <submittedName>
        <fullName evidence="2">Uncharacterized protein</fullName>
    </submittedName>
</protein>
<dbReference type="Proteomes" id="UP001374535">
    <property type="component" value="Chromosome 4"/>
</dbReference>
<evidence type="ECO:0000313" key="2">
    <source>
        <dbReference type="EMBL" id="WVZ13666.1"/>
    </source>
</evidence>
<dbReference type="AlphaFoldDB" id="A0AAQ3S2Q9"/>
<feature type="region of interest" description="Disordered" evidence="1">
    <location>
        <begin position="80"/>
        <end position="128"/>
    </location>
</feature>
<evidence type="ECO:0000313" key="3">
    <source>
        <dbReference type="Proteomes" id="UP001374535"/>
    </source>
</evidence>
<evidence type="ECO:0000256" key="1">
    <source>
        <dbReference type="SAM" id="MobiDB-lite"/>
    </source>
</evidence>
<accession>A0AAQ3S2Q9</accession>
<sequence length="128" mass="14094">MIKEEASVSEKTLVGEHETLALPFQPSPRESENELGYQGKSQRGGITGEAVSSPLNLVGSRRGYREKGVCSGRVRVSMEATKEGLENNGLMRHKNKSSRENEREEEGLDGSIRGKHKISKGGLDEKLR</sequence>
<feature type="compositionally biased region" description="Basic and acidic residues" evidence="1">
    <location>
        <begin position="1"/>
        <end position="19"/>
    </location>
</feature>